<proteinExistence type="predicted"/>
<sequence>MSDDSKRIELPKTLQERMLKFFLKAQCKAMEADLDGEKEESTQNPINKDDRSSG</sequence>
<evidence type="ECO:0000313" key="2">
    <source>
        <dbReference type="EMBL" id="QNK41451.1"/>
    </source>
</evidence>
<dbReference type="EMBL" id="CP060286">
    <property type="protein sequence ID" value="QNK41451.1"/>
    <property type="molecule type" value="Genomic_DNA"/>
</dbReference>
<evidence type="ECO:0000256" key="1">
    <source>
        <dbReference type="SAM" id="MobiDB-lite"/>
    </source>
</evidence>
<accession>A0A7G8TCW0</accession>
<organism evidence="2 3">
    <name type="scientific">Caproicibacter fermentans</name>
    <dbReference type="NCBI Taxonomy" id="2576756"/>
    <lineage>
        <taxon>Bacteria</taxon>
        <taxon>Bacillati</taxon>
        <taxon>Bacillota</taxon>
        <taxon>Clostridia</taxon>
        <taxon>Eubacteriales</taxon>
        <taxon>Acutalibacteraceae</taxon>
        <taxon>Caproicibacter</taxon>
    </lineage>
</organism>
<dbReference type="Proteomes" id="UP000515909">
    <property type="component" value="Chromosome"/>
</dbReference>
<protein>
    <submittedName>
        <fullName evidence="2">Uncharacterized protein</fullName>
    </submittedName>
</protein>
<dbReference type="KEGG" id="cfem:HCR03_04020"/>
<gene>
    <name evidence="2" type="ORF">HCR03_04020</name>
</gene>
<dbReference type="AlphaFoldDB" id="A0A7G8TCW0"/>
<evidence type="ECO:0000313" key="3">
    <source>
        <dbReference type="Proteomes" id="UP000515909"/>
    </source>
</evidence>
<dbReference type="RefSeq" id="WP_187036737.1">
    <property type="nucleotide sequence ID" value="NZ_CP060286.1"/>
</dbReference>
<feature type="region of interest" description="Disordered" evidence="1">
    <location>
        <begin position="32"/>
        <end position="54"/>
    </location>
</feature>
<name>A0A7G8TCW0_9FIRM</name>
<reference evidence="2 3" key="1">
    <citation type="submission" date="2020-08" db="EMBL/GenBank/DDBJ databases">
        <title>The isolate Caproiciproducens sp. 7D4C2 produces n-caproate at mildly acidic conditions from hexoses: genome and rBOX comparison with related strains and chain-elongating bacteria.</title>
        <authorList>
            <person name="Esquivel-Elizondo S."/>
            <person name="Bagci C."/>
            <person name="Temovska M."/>
            <person name="Jeon B.S."/>
            <person name="Bessarab I."/>
            <person name="Williams R.B.H."/>
            <person name="Huson D.H."/>
            <person name="Angenent L.T."/>
        </authorList>
    </citation>
    <scope>NUCLEOTIDE SEQUENCE [LARGE SCALE GENOMIC DNA]</scope>
    <source>
        <strain evidence="2 3">7D4C2</strain>
    </source>
</reference>